<dbReference type="GO" id="GO:0004798">
    <property type="term" value="F:dTMP kinase activity"/>
    <property type="evidence" value="ECO:0007669"/>
    <property type="project" value="UniProtKB-UniRule"/>
</dbReference>
<accession>A0A1G2P6E9</accession>
<dbReference type="PROSITE" id="PS01331">
    <property type="entry name" value="THYMIDYLATE_KINASE"/>
    <property type="match status" value="1"/>
</dbReference>
<dbReference type="InterPro" id="IPR039430">
    <property type="entry name" value="Thymidylate_kin-like_dom"/>
</dbReference>
<dbReference type="SUPFAM" id="SSF52540">
    <property type="entry name" value="P-loop containing nucleoside triphosphate hydrolases"/>
    <property type="match status" value="1"/>
</dbReference>
<dbReference type="InterPro" id="IPR027417">
    <property type="entry name" value="P-loop_NTPase"/>
</dbReference>
<evidence type="ECO:0000256" key="5">
    <source>
        <dbReference type="ARBA" id="ARBA00022777"/>
    </source>
</evidence>
<dbReference type="GO" id="GO:0005524">
    <property type="term" value="F:ATP binding"/>
    <property type="evidence" value="ECO:0007669"/>
    <property type="project" value="UniProtKB-UniRule"/>
</dbReference>
<evidence type="ECO:0000259" key="9">
    <source>
        <dbReference type="Pfam" id="PF02223"/>
    </source>
</evidence>
<keyword evidence="4 8" id="KW-0547">Nucleotide-binding</keyword>
<dbReference type="PANTHER" id="PTHR10344">
    <property type="entry name" value="THYMIDYLATE KINASE"/>
    <property type="match status" value="1"/>
</dbReference>
<evidence type="ECO:0000313" key="11">
    <source>
        <dbReference type="Proteomes" id="UP000176355"/>
    </source>
</evidence>
<comment type="function">
    <text evidence="8">Phosphorylation of dTMP to form dTDP in both de novo and salvage pathways of dTTP synthesis.</text>
</comment>
<proteinExistence type="inferred from homology"/>
<evidence type="ECO:0000256" key="1">
    <source>
        <dbReference type="ARBA" id="ARBA00009776"/>
    </source>
</evidence>
<dbReference type="InterPro" id="IPR018095">
    <property type="entry name" value="Thymidylate_kin_CS"/>
</dbReference>
<dbReference type="GO" id="GO:0005829">
    <property type="term" value="C:cytosol"/>
    <property type="evidence" value="ECO:0007669"/>
    <property type="project" value="TreeGrafter"/>
</dbReference>
<evidence type="ECO:0000313" key="10">
    <source>
        <dbReference type="EMBL" id="OHA43131.1"/>
    </source>
</evidence>
<dbReference type="GO" id="GO:0006233">
    <property type="term" value="P:dTDP biosynthetic process"/>
    <property type="evidence" value="ECO:0007669"/>
    <property type="project" value="InterPro"/>
</dbReference>
<evidence type="ECO:0000256" key="6">
    <source>
        <dbReference type="ARBA" id="ARBA00022840"/>
    </source>
</evidence>
<dbReference type="Pfam" id="PF02223">
    <property type="entry name" value="Thymidylate_kin"/>
    <property type="match status" value="1"/>
</dbReference>
<organism evidence="10 11">
    <name type="scientific">Candidatus Taylorbacteria bacterium RIFCSPLOWO2_12_FULL_44_15c</name>
    <dbReference type="NCBI Taxonomy" id="1802333"/>
    <lineage>
        <taxon>Bacteria</taxon>
        <taxon>Candidatus Tayloriibacteriota</taxon>
    </lineage>
</organism>
<keyword evidence="5 8" id="KW-0418">Kinase</keyword>
<comment type="caution">
    <text evidence="10">The sequence shown here is derived from an EMBL/GenBank/DDBJ whole genome shotgun (WGS) entry which is preliminary data.</text>
</comment>
<feature type="binding site" evidence="8">
    <location>
        <begin position="11"/>
        <end position="18"/>
    </location>
    <ligand>
        <name>ATP</name>
        <dbReference type="ChEBI" id="CHEBI:30616"/>
    </ligand>
</feature>
<dbReference type="InterPro" id="IPR018094">
    <property type="entry name" value="Thymidylate_kinase"/>
</dbReference>
<dbReference type="STRING" id="1802333.A3G03_00190"/>
<reference evidence="10 11" key="1">
    <citation type="journal article" date="2016" name="Nat. Commun.">
        <title>Thousands of microbial genomes shed light on interconnected biogeochemical processes in an aquifer system.</title>
        <authorList>
            <person name="Anantharaman K."/>
            <person name="Brown C.T."/>
            <person name="Hug L.A."/>
            <person name="Sharon I."/>
            <person name="Castelle C.J."/>
            <person name="Probst A.J."/>
            <person name="Thomas B.C."/>
            <person name="Singh A."/>
            <person name="Wilkins M.J."/>
            <person name="Karaoz U."/>
            <person name="Brodie E.L."/>
            <person name="Williams K.H."/>
            <person name="Hubbard S.S."/>
            <person name="Banfield J.F."/>
        </authorList>
    </citation>
    <scope>NUCLEOTIDE SEQUENCE [LARGE SCALE GENOMIC DNA]</scope>
</reference>
<name>A0A1G2P6E9_9BACT</name>
<evidence type="ECO:0000256" key="8">
    <source>
        <dbReference type="HAMAP-Rule" id="MF_00165"/>
    </source>
</evidence>
<comment type="similarity">
    <text evidence="1 8">Belongs to the thymidylate kinase family.</text>
</comment>
<evidence type="ECO:0000256" key="3">
    <source>
        <dbReference type="ARBA" id="ARBA00022727"/>
    </source>
</evidence>
<dbReference type="GO" id="GO:0006235">
    <property type="term" value="P:dTTP biosynthetic process"/>
    <property type="evidence" value="ECO:0007669"/>
    <property type="project" value="UniProtKB-UniRule"/>
</dbReference>
<dbReference type="GO" id="GO:0006227">
    <property type="term" value="P:dUDP biosynthetic process"/>
    <property type="evidence" value="ECO:0007669"/>
    <property type="project" value="TreeGrafter"/>
</dbReference>
<evidence type="ECO:0000256" key="7">
    <source>
        <dbReference type="ARBA" id="ARBA00048743"/>
    </source>
</evidence>
<dbReference type="EC" id="2.7.4.9" evidence="8"/>
<evidence type="ECO:0000256" key="4">
    <source>
        <dbReference type="ARBA" id="ARBA00022741"/>
    </source>
</evidence>
<sequence length="207" mass="23728">MKRGKFIVVDGGEGSGKTAILKWFAETSFGKKFLLTYEPGGTEFADKIRTLVLSKEAKESGAETQFGLMWAARADHLQHKILPALARGKNVICDRFDSSTYAYQICAQGARNLKDLFWQTREIYLREAAPDFYIFFDVKPEIGLARVALRRVKKTHFDERKLAFHKRVHSGFLEFSKNVPHKIIDANQNIDKVRNDFLKIISDLTRN</sequence>
<keyword evidence="6 8" id="KW-0067">ATP-binding</keyword>
<dbReference type="PANTHER" id="PTHR10344:SF4">
    <property type="entry name" value="UMP-CMP KINASE 2, MITOCHONDRIAL"/>
    <property type="match status" value="1"/>
</dbReference>
<dbReference type="HAMAP" id="MF_00165">
    <property type="entry name" value="Thymidylate_kinase"/>
    <property type="match status" value="1"/>
</dbReference>
<dbReference type="Gene3D" id="3.40.50.300">
    <property type="entry name" value="P-loop containing nucleotide triphosphate hydrolases"/>
    <property type="match status" value="1"/>
</dbReference>
<protein>
    <recommendedName>
        <fullName evidence="8">Thymidylate kinase</fullName>
        <ecNumber evidence="8">2.7.4.9</ecNumber>
    </recommendedName>
    <alternativeName>
        <fullName evidence="8">dTMP kinase</fullName>
    </alternativeName>
</protein>
<keyword evidence="3 8" id="KW-0545">Nucleotide biosynthesis</keyword>
<evidence type="ECO:0000256" key="2">
    <source>
        <dbReference type="ARBA" id="ARBA00022679"/>
    </source>
</evidence>
<feature type="domain" description="Thymidylate kinase-like" evidence="9">
    <location>
        <begin position="9"/>
        <end position="196"/>
    </location>
</feature>
<keyword evidence="2 8" id="KW-0808">Transferase</keyword>
<dbReference type="EMBL" id="MHSL01000031">
    <property type="protein sequence ID" value="OHA43131.1"/>
    <property type="molecule type" value="Genomic_DNA"/>
</dbReference>
<dbReference type="Proteomes" id="UP000176355">
    <property type="component" value="Unassembled WGS sequence"/>
</dbReference>
<dbReference type="CDD" id="cd01672">
    <property type="entry name" value="TMPK"/>
    <property type="match status" value="1"/>
</dbReference>
<dbReference type="NCBIfam" id="TIGR00041">
    <property type="entry name" value="DTMP_kinase"/>
    <property type="match status" value="1"/>
</dbReference>
<gene>
    <name evidence="8" type="primary">tmk</name>
    <name evidence="10" type="ORF">A3G03_00190</name>
</gene>
<dbReference type="AlphaFoldDB" id="A0A1G2P6E9"/>
<comment type="catalytic activity">
    <reaction evidence="7 8">
        <text>dTMP + ATP = dTDP + ADP</text>
        <dbReference type="Rhea" id="RHEA:13517"/>
        <dbReference type="ChEBI" id="CHEBI:30616"/>
        <dbReference type="ChEBI" id="CHEBI:58369"/>
        <dbReference type="ChEBI" id="CHEBI:63528"/>
        <dbReference type="ChEBI" id="CHEBI:456216"/>
        <dbReference type="EC" id="2.7.4.9"/>
    </reaction>
</comment>